<evidence type="ECO:0000256" key="1">
    <source>
        <dbReference type="SAM" id="Phobius"/>
    </source>
</evidence>
<dbReference type="HOGENOM" id="CLU_126650_0_0_1"/>
<dbReference type="Proteomes" id="UP000008177">
    <property type="component" value="Unplaced contigs"/>
</dbReference>
<protein>
    <submittedName>
        <fullName evidence="2">Uncharacterized protein</fullName>
    </submittedName>
</protein>
<reference evidence="3" key="1">
    <citation type="journal article" date="2011" name="PLoS Genet.">
        <title>Genomic analysis of the necrotrophic fungal pathogens Sclerotinia sclerotiorum and Botrytis cinerea.</title>
        <authorList>
            <person name="Amselem J."/>
            <person name="Cuomo C.A."/>
            <person name="van Kan J.A."/>
            <person name="Viaud M."/>
            <person name="Benito E.P."/>
            <person name="Couloux A."/>
            <person name="Coutinho P.M."/>
            <person name="de Vries R.P."/>
            <person name="Dyer P.S."/>
            <person name="Fillinger S."/>
            <person name="Fournier E."/>
            <person name="Gout L."/>
            <person name="Hahn M."/>
            <person name="Kohn L."/>
            <person name="Lapalu N."/>
            <person name="Plummer K.M."/>
            <person name="Pradier J.M."/>
            <person name="Quevillon E."/>
            <person name="Sharon A."/>
            <person name="Simon A."/>
            <person name="ten Have A."/>
            <person name="Tudzynski B."/>
            <person name="Tudzynski P."/>
            <person name="Wincker P."/>
            <person name="Andrew M."/>
            <person name="Anthouard V."/>
            <person name="Beever R.E."/>
            <person name="Beffa R."/>
            <person name="Benoit I."/>
            <person name="Bouzid O."/>
            <person name="Brault B."/>
            <person name="Chen Z."/>
            <person name="Choquer M."/>
            <person name="Collemare J."/>
            <person name="Cotton P."/>
            <person name="Danchin E.G."/>
            <person name="Da Silva C."/>
            <person name="Gautier A."/>
            <person name="Giraud C."/>
            <person name="Giraud T."/>
            <person name="Gonzalez C."/>
            <person name="Grossetete S."/>
            <person name="Guldener U."/>
            <person name="Henrissat B."/>
            <person name="Howlett B.J."/>
            <person name="Kodira C."/>
            <person name="Kretschmer M."/>
            <person name="Lappartient A."/>
            <person name="Leroch M."/>
            <person name="Levis C."/>
            <person name="Mauceli E."/>
            <person name="Neuveglise C."/>
            <person name="Oeser B."/>
            <person name="Pearson M."/>
            <person name="Poulain J."/>
            <person name="Poussereau N."/>
            <person name="Quesneville H."/>
            <person name="Rascle C."/>
            <person name="Schumacher J."/>
            <person name="Segurens B."/>
            <person name="Sexton A."/>
            <person name="Silva E."/>
            <person name="Sirven C."/>
            <person name="Soanes D.M."/>
            <person name="Talbot N.J."/>
            <person name="Templeton M."/>
            <person name="Yandava C."/>
            <person name="Yarden O."/>
            <person name="Zeng Q."/>
            <person name="Rollins J.A."/>
            <person name="Lebrun M.H."/>
            <person name="Dickman M."/>
        </authorList>
    </citation>
    <scope>NUCLEOTIDE SEQUENCE [LARGE SCALE GENOMIC DNA]</scope>
    <source>
        <strain evidence="3">T4</strain>
    </source>
</reference>
<proteinExistence type="predicted"/>
<dbReference type="InParanoid" id="G2YRF1"/>
<organism evidence="2 3">
    <name type="scientific">Botryotinia fuckeliana (strain T4)</name>
    <name type="common">Noble rot fungus</name>
    <name type="synonym">Botrytis cinerea</name>
    <dbReference type="NCBI Taxonomy" id="999810"/>
    <lineage>
        <taxon>Eukaryota</taxon>
        <taxon>Fungi</taxon>
        <taxon>Dikarya</taxon>
        <taxon>Ascomycota</taxon>
        <taxon>Pezizomycotina</taxon>
        <taxon>Leotiomycetes</taxon>
        <taxon>Helotiales</taxon>
        <taxon>Sclerotiniaceae</taxon>
        <taxon>Botrytis</taxon>
    </lineage>
</organism>
<dbReference type="EMBL" id="FQ790350">
    <property type="protein sequence ID" value="CCD54199.1"/>
    <property type="molecule type" value="Genomic_DNA"/>
</dbReference>
<keyword evidence="1" id="KW-0812">Transmembrane</keyword>
<sequence length="183" mass="21116">MSQKNGGMTPRSKRRWNLPLIIYIYEDLGFMTHIFRMLWFLSSRPLMCLHLARGEGVTVFTHSFECPATEQNRHNVRDAQGLLVNRRFGTLGIPCQHAWIREPHTGDHGQLVEKGVAVQAWPNTEPPIIFEAVDQDENARDNLRKQVRRINPVNMEEITWNVVKVEDEDGDEYDYEGGGGERT</sequence>
<accession>G2YRF1</accession>
<dbReference type="OrthoDB" id="3551656at2759"/>
<evidence type="ECO:0000313" key="2">
    <source>
        <dbReference type="EMBL" id="CCD54199.1"/>
    </source>
</evidence>
<keyword evidence="1" id="KW-1133">Transmembrane helix</keyword>
<evidence type="ECO:0000313" key="3">
    <source>
        <dbReference type="Proteomes" id="UP000008177"/>
    </source>
</evidence>
<keyword evidence="1" id="KW-0472">Membrane</keyword>
<name>G2YRF1_BOTF4</name>
<dbReference type="AlphaFoldDB" id="G2YRF1"/>
<feature type="transmembrane region" description="Helical" evidence="1">
    <location>
        <begin position="20"/>
        <end position="41"/>
    </location>
</feature>
<gene>
    <name evidence="2" type="ORF">BofuT4_P128990.1</name>
</gene>